<organism evidence="8 9">
    <name type="scientific">Aureococcus anophagefferens</name>
    <name type="common">Harmful bloom alga</name>
    <dbReference type="NCBI Taxonomy" id="44056"/>
    <lineage>
        <taxon>Eukaryota</taxon>
        <taxon>Sar</taxon>
        <taxon>Stramenopiles</taxon>
        <taxon>Ochrophyta</taxon>
        <taxon>Pelagophyceae</taxon>
        <taxon>Pelagomonadales</taxon>
        <taxon>Pelagomonadaceae</taxon>
        <taxon>Aureococcus</taxon>
    </lineage>
</organism>
<keyword evidence="7" id="KW-0732">Signal</keyword>
<keyword evidence="4 6" id="KW-1133">Transmembrane helix</keyword>
<protein>
    <submittedName>
        <fullName evidence="8">Phytol kinase</fullName>
    </submittedName>
</protein>
<evidence type="ECO:0000256" key="7">
    <source>
        <dbReference type="SAM" id="SignalP"/>
    </source>
</evidence>
<dbReference type="InterPro" id="IPR002794">
    <property type="entry name" value="DUF92_TMEM19"/>
</dbReference>
<evidence type="ECO:0000256" key="5">
    <source>
        <dbReference type="ARBA" id="ARBA00023136"/>
    </source>
</evidence>
<dbReference type="EMBL" id="JBBJCI010000358">
    <property type="protein sequence ID" value="KAK7233560.1"/>
    <property type="molecule type" value="Genomic_DNA"/>
</dbReference>
<dbReference type="Proteomes" id="UP001363151">
    <property type="component" value="Unassembled WGS sequence"/>
</dbReference>
<evidence type="ECO:0000256" key="1">
    <source>
        <dbReference type="ARBA" id="ARBA00004141"/>
    </source>
</evidence>
<name>A0ABR1FMG7_AURAN</name>
<keyword evidence="8" id="KW-0418">Kinase</keyword>
<dbReference type="NCBIfam" id="TIGR00297">
    <property type="entry name" value="TIGR00297 family protein"/>
    <property type="match status" value="1"/>
</dbReference>
<keyword evidence="9" id="KW-1185">Reference proteome</keyword>
<evidence type="ECO:0000313" key="8">
    <source>
        <dbReference type="EMBL" id="KAK7233560.1"/>
    </source>
</evidence>
<gene>
    <name evidence="8" type="ORF">SO694_00107045</name>
</gene>
<keyword evidence="5 6" id="KW-0472">Membrane</keyword>
<keyword evidence="8" id="KW-0808">Transferase</keyword>
<evidence type="ECO:0000256" key="3">
    <source>
        <dbReference type="ARBA" id="ARBA00022692"/>
    </source>
</evidence>
<dbReference type="Pfam" id="PF01940">
    <property type="entry name" value="DUF92"/>
    <property type="match status" value="1"/>
</dbReference>
<evidence type="ECO:0000256" key="2">
    <source>
        <dbReference type="ARBA" id="ARBA00009012"/>
    </source>
</evidence>
<keyword evidence="3 6" id="KW-0812">Transmembrane</keyword>
<dbReference type="PANTHER" id="PTHR13353">
    <property type="entry name" value="TRANSMEMBRANE PROTEIN 19"/>
    <property type="match status" value="1"/>
</dbReference>
<dbReference type="PANTHER" id="PTHR13353:SF5">
    <property type="entry name" value="TRANSMEMBRANE PROTEIN 19"/>
    <property type="match status" value="1"/>
</dbReference>
<comment type="caution">
    <text evidence="8">The sequence shown here is derived from an EMBL/GenBank/DDBJ whole genome shotgun (WGS) entry which is preliminary data.</text>
</comment>
<sequence length="277" mass="28160">MARRALQLLSLCAATTALIAPHPRIKPLKITKTTTQQLTPFENAITVNTALAAFGIGTRQKSLTPSGLAHAWALGVILLSSFVGWRGYSLCVLYLVAGSAATKVKQAEKDAAGIGEGRGGRRGPENVWGSAATGAACALLGQAYPAQRPLLAVAYVASLATKLSDTLASEIGKAYGKTCYLSTTLKRVPPGTEGAVSLEGTLAGVAGSLVIAGYATAVGLVAPAMVPVAAVAAFVATTCESWLGATLQGGIFTNEVINFINTLIGAVVAAALARPLL</sequence>
<comment type="similarity">
    <text evidence="2">Belongs to the TMEM19 family.</text>
</comment>
<feature type="chain" id="PRO_5046892069" evidence="7">
    <location>
        <begin position="18"/>
        <end position="277"/>
    </location>
</feature>
<proteinExistence type="inferred from homology"/>
<feature type="signal peptide" evidence="7">
    <location>
        <begin position="1"/>
        <end position="17"/>
    </location>
</feature>
<evidence type="ECO:0000256" key="4">
    <source>
        <dbReference type="ARBA" id="ARBA00022989"/>
    </source>
</evidence>
<feature type="transmembrane region" description="Helical" evidence="6">
    <location>
        <begin position="256"/>
        <end position="273"/>
    </location>
</feature>
<evidence type="ECO:0000256" key="6">
    <source>
        <dbReference type="SAM" id="Phobius"/>
    </source>
</evidence>
<feature type="transmembrane region" description="Helical" evidence="6">
    <location>
        <begin position="211"/>
        <end position="236"/>
    </location>
</feature>
<accession>A0ABR1FMG7</accession>
<comment type="subcellular location">
    <subcellularLocation>
        <location evidence="1">Membrane</location>
        <topology evidence="1">Multi-pass membrane protein</topology>
    </subcellularLocation>
</comment>
<reference evidence="8 9" key="1">
    <citation type="submission" date="2024-03" db="EMBL/GenBank/DDBJ databases">
        <title>Aureococcus anophagefferens CCMP1851 and Kratosvirus quantuckense: Draft genome of a second virus-susceptible host strain in the model system.</title>
        <authorList>
            <person name="Chase E."/>
            <person name="Truchon A.R."/>
            <person name="Schepens W."/>
            <person name="Wilhelm S.W."/>
        </authorList>
    </citation>
    <scope>NUCLEOTIDE SEQUENCE [LARGE SCALE GENOMIC DNA]</scope>
    <source>
        <strain evidence="8 9">CCMP1851</strain>
    </source>
</reference>
<dbReference type="GO" id="GO:0016301">
    <property type="term" value="F:kinase activity"/>
    <property type="evidence" value="ECO:0007669"/>
    <property type="project" value="UniProtKB-KW"/>
</dbReference>
<evidence type="ECO:0000313" key="9">
    <source>
        <dbReference type="Proteomes" id="UP001363151"/>
    </source>
</evidence>